<keyword evidence="2" id="KW-1185">Reference proteome</keyword>
<organism evidence="1 2">
    <name type="scientific">Flavobacterium bizetiae</name>
    <dbReference type="NCBI Taxonomy" id="2704140"/>
    <lineage>
        <taxon>Bacteria</taxon>
        <taxon>Pseudomonadati</taxon>
        <taxon>Bacteroidota</taxon>
        <taxon>Flavobacteriia</taxon>
        <taxon>Flavobacteriales</taxon>
        <taxon>Flavobacteriaceae</taxon>
        <taxon>Flavobacterium</taxon>
    </lineage>
</organism>
<dbReference type="InterPro" id="IPR046733">
    <property type="entry name" value="DUF6625"/>
</dbReference>
<name>A0A6J4GXR0_9FLAO</name>
<dbReference type="RefSeq" id="WP_173973318.1">
    <property type="nucleotide sequence ID" value="NZ_CADCSU010000218.1"/>
</dbReference>
<proteinExistence type="predicted"/>
<dbReference type="Pfam" id="PF20330">
    <property type="entry name" value="DUF6625"/>
    <property type="match status" value="1"/>
</dbReference>
<dbReference type="AlphaFoldDB" id="A0A6J4GXR0"/>
<accession>A0A6J4GXR0</accession>
<dbReference type="Proteomes" id="UP000479938">
    <property type="component" value="Unassembled WGS sequence"/>
</dbReference>
<protein>
    <submittedName>
        <fullName evidence="1">Uncharacterized protein</fullName>
    </submittedName>
</protein>
<sequence>MKKIGLINCYFGNFPWYFSFFIKSCETNPTVDFIIFSDSKYDGYLPENVKIIHFTLTDFNLLASTKLGFEITVKKAYKLCDFKPSYGVLFSDFLVGYDFWGMCDIDIIFGRIREFMTDELLEEYDVINTRHDYLTGSFLLFKNNTEINSLFTKSKDYKKIFTSDKHYCFDECNFKHMQLELNMNIFDVPCEIESMEHIIRREYDLKNINVFFDFLVVDGLSGRLKWDNGLLSYGNKLEILLYHLIQFKSNAFLRKNDWNNIPNTFYIDKYTFRKKTKKTFQGLQEFYVSNKYIPYKSLLLNIGDYLISNFKRKELFFLTEGIYKNKLGDTYIYIDKNKTGKNIVSFKESSKTKRKSVSSKFRKDTFYIHNGFFTNYKFFMTEDGQTQKIQSMMFDGTITNYELLEK</sequence>
<evidence type="ECO:0000313" key="1">
    <source>
        <dbReference type="EMBL" id="CAA9203692.1"/>
    </source>
</evidence>
<gene>
    <name evidence="1" type="ORF">FLA105534_04872</name>
</gene>
<reference evidence="1 2" key="1">
    <citation type="submission" date="2020-02" db="EMBL/GenBank/DDBJ databases">
        <authorList>
            <person name="Criscuolo A."/>
        </authorList>
    </citation>
    <scope>NUCLEOTIDE SEQUENCE [LARGE SCALE GENOMIC DNA]</scope>
    <source>
        <strain evidence="1">CIP105534</strain>
    </source>
</reference>
<dbReference type="EMBL" id="CADCSU010000218">
    <property type="protein sequence ID" value="CAA9203692.1"/>
    <property type="molecule type" value="Genomic_DNA"/>
</dbReference>
<evidence type="ECO:0000313" key="2">
    <source>
        <dbReference type="Proteomes" id="UP000479938"/>
    </source>
</evidence>